<feature type="transmembrane region" description="Helical" evidence="6">
    <location>
        <begin position="89"/>
        <end position="112"/>
    </location>
</feature>
<comment type="subcellular location">
    <subcellularLocation>
        <location evidence="1">Cell membrane</location>
        <topology evidence="1">Multi-pass membrane protein</topology>
    </subcellularLocation>
</comment>
<evidence type="ECO:0000256" key="6">
    <source>
        <dbReference type="SAM" id="Phobius"/>
    </source>
</evidence>
<dbReference type="InterPro" id="IPR002797">
    <property type="entry name" value="Polysacc_synth"/>
</dbReference>
<gene>
    <name evidence="7" type="ORF">AWR27_18540</name>
</gene>
<dbReference type="OrthoDB" id="9814608at2"/>
<feature type="transmembrane region" description="Helical" evidence="6">
    <location>
        <begin position="360"/>
        <end position="381"/>
    </location>
</feature>
<evidence type="ECO:0000313" key="8">
    <source>
        <dbReference type="Proteomes" id="UP000187941"/>
    </source>
</evidence>
<dbReference type="Pfam" id="PF01943">
    <property type="entry name" value="Polysacc_synt"/>
    <property type="match status" value="1"/>
</dbReference>
<evidence type="ECO:0000256" key="5">
    <source>
        <dbReference type="ARBA" id="ARBA00023136"/>
    </source>
</evidence>
<feature type="transmembrane region" description="Helical" evidence="6">
    <location>
        <begin position="48"/>
        <end position="68"/>
    </location>
</feature>
<dbReference type="KEGG" id="smon:AWR27_18540"/>
<feature type="transmembrane region" description="Helical" evidence="6">
    <location>
        <begin position="475"/>
        <end position="494"/>
    </location>
</feature>
<keyword evidence="4 6" id="KW-1133">Transmembrane helix</keyword>
<dbReference type="GO" id="GO:0005886">
    <property type="term" value="C:plasma membrane"/>
    <property type="evidence" value="ECO:0007669"/>
    <property type="project" value="UniProtKB-SubCell"/>
</dbReference>
<dbReference type="RefSeq" id="WP_077132605.1">
    <property type="nucleotide sequence ID" value="NZ_CP014263.1"/>
</dbReference>
<keyword evidence="3 6" id="KW-0812">Transmembrane</keyword>
<feature type="transmembrane region" description="Helical" evidence="6">
    <location>
        <begin position="329"/>
        <end position="353"/>
    </location>
</feature>
<keyword evidence="8" id="KW-1185">Reference proteome</keyword>
<dbReference type="Proteomes" id="UP000187941">
    <property type="component" value="Chromosome"/>
</dbReference>
<name>A0A1P9X0K3_9BACT</name>
<feature type="transmembrane region" description="Helical" evidence="6">
    <location>
        <begin position="420"/>
        <end position="440"/>
    </location>
</feature>
<feature type="transmembrane region" description="Helical" evidence="6">
    <location>
        <begin position="155"/>
        <end position="175"/>
    </location>
</feature>
<proteinExistence type="predicted"/>
<evidence type="ECO:0000256" key="2">
    <source>
        <dbReference type="ARBA" id="ARBA00022475"/>
    </source>
</evidence>
<dbReference type="InterPro" id="IPR050833">
    <property type="entry name" value="Poly_Biosynth_Transport"/>
</dbReference>
<dbReference type="PANTHER" id="PTHR30250:SF11">
    <property type="entry name" value="O-ANTIGEN TRANSPORTER-RELATED"/>
    <property type="match status" value="1"/>
</dbReference>
<dbReference type="PANTHER" id="PTHR30250">
    <property type="entry name" value="PST FAMILY PREDICTED COLANIC ACID TRANSPORTER"/>
    <property type="match status" value="1"/>
</dbReference>
<keyword evidence="2" id="KW-1003">Cell membrane</keyword>
<evidence type="ECO:0000256" key="3">
    <source>
        <dbReference type="ARBA" id="ARBA00022692"/>
    </source>
</evidence>
<reference evidence="7 8" key="1">
    <citation type="submission" date="2016-01" db="EMBL/GenBank/DDBJ databases">
        <authorList>
            <person name="Oliw E.H."/>
        </authorList>
    </citation>
    <scope>NUCLEOTIDE SEQUENCE [LARGE SCALE GENOMIC DNA]</scope>
    <source>
        <strain evidence="7 8">DY10</strain>
    </source>
</reference>
<feature type="transmembrane region" description="Helical" evidence="6">
    <location>
        <begin position="12"/>
        <end position="36"/>
    </location>
</feature>
<accession>A0A1P9X0K3</accession>
<dbReference type="EMBL" id="CP014263">
    <property type="protein sequence ID" value="AQG81142.1"/>
    <property type="molecule type" value="Genomic_DNA"/>
</dbReference>
<protein>
    <submittedName>
        <fullName evidence="7">Polysaccharide biosynthesis protein</fullName>
    </submittedName>
</protein>
<feature type="transmembrane region" description="Helical" evidence="6">
    <location>
        <begin position="195"/>
        <end position="219"/>
    </location>
</feature>
<feature type="transmembrane region" description="Helical" evidence="6">
    <location>
        <begin position="124"/>
        <end position="143"/>
    </location>
</feature>
<sequence length="526" mass="59096">MSAFKKLAGDTALYGLSTIVPRMINFALVPLQTAVFTKPGELSSNVVLYSYVALMLAIYTFGLETAFFRTSARAKGTENAEQRDAAFNNTLSLVMVITLVFTTVIFILTPQIAEWLDYRGQEPFIRWVALLVAIDAFMAIPFARLRAENRARQFVLAKITNVIVMVGLNFFFLLFCRDVYAGKYLPILQPFVRLFYDPAVGPGYIFLANLIANALYFWLLRDVLSQFRFQLRRNDVRSLVVYSFPLMLTTLAGLLNTLTDRIVLMHWLPEGFYPGLSTEDAVGIYGNCYKLSVFMSLAIQSFKFAADPFFFSQAEDKNAPGLLARVTKWFVIVCVLLWVGVSLNLDAVGLLMLRSPMYRVGLDIVPILLLANLFLGVYYNISFWFKLSDKTRFGTLITVVGLAVTVLGNVVLIPRIGYLGCAWAFLASTFVMMALCYVLGERHYPVPYDLRSAAGYVLGAGALIWLSQQFPIANLWIAVPVHLALFGLFLLVILRVERDTIQPVLARLRGQRPPLDSETRATPKTR</sequence>
<dbReference type="STRING" id="1178516.AWR27_18540"/>
<evidence type="ECO:0000256" key="1">
    <source>
        <dbReference type="ARBA" id="ARBA00004651"/>
    </source>
</evidence>
<feature type="transmembrane region" description="Helical" evidence="6">
    <location>
        <begin position="393"/>
        <end position="413"/>
    </location>
</feature>
<keyword evidence="5 6" id="KW-0472">Membrane</keyword>
<feature type="transmembrane region" description="Helical" evidence="6">
    <location>
        <begin position="239"/>
        <end position="258"/>
    </location>
</feature>
<dbReference type="AlphaFoldDB" id="A0A1P9X0K3"/>
<evidence type="ECO:0000256" key="4">
    <source>
        <dbReference type="ARBA" id="ARBA00022989"/>
    </source>
</evidence>
<organism evidence="7 8">
    <name type="scientific">Spirosoma montaniterrae</name>
    <dbReference type="NCBI Taxonomy" id="1178516"/>
    <lineage>
        <taxon>Bacteria</taxon>
        <taxon>Pseudomonadati</taxon>
        <taxon>Bacteroidota</taxon>
        <taxon>Cytophagia</taxon>
        <taxon>Cytophagales</taxon>
        <taxon>Cytophagaceae</taxon>
        <taxon>Spirosoma</taxon>
    </lineage>
</organism>
<evidence type="ECO:0000313" key="7">
    <source>
        <dbReference type="EMBL" id="AQG81142.1"/>
    </source>
</evidence>